<dbReference type="Gene3D" id="3.10.450.50">
    <property type="match status" value="1"/>
</dbReference>
<dbReference type="GO" id="GO:0005829">
    <property type="term" value="C:cytosol"/>
    <property type="evidence" value="ECO:0007669"/>
    <property type="project" value="TreeGrafter"/>
</dbReference>
<dbReference type="Pfam" id="PF02136">
    <property type="entry name" value="NTF2"/>
    <property type="match status" value="1"/>
</dbReference>
<protein>
    <submittedName>
        <fullName evidence="9">NTF2 domain-containing protein</fullName>
    </submittedName>
</protein>
<dbReference type="InterPro" id="IPR012677">
    <property type="entry name" value="Nucleotide-bd_a/b_plait_sf"/>
</dbReference>
<dbReference type="Gene3D" id="3.30.70.330">
    <property type="match status" value="1"/>
</dbReference>
<name>A0A183V7S3_TOXCA</name>
<dbReference type="InterPro" id="IPR032710">
    <property type="entry name" value="NTF2-like_dom_sf"/>
</dbReference>
<evidence type="ECO:0000256" key="3">
    <source>
        <dbReference type="PROSITE-ProRule" id="PRU00176"/>
    </source>
</evidence>
<evidence type="ECO:0000313" key="8">
    <source>
        <dbReference type="Proteomes" id="UP000050794"/>
    </source>
</evidence>
<evidence type="ECO:0000313" key="7">
    <source>
        <dbReference type="EMBL" id="VDM48114.1"/>
    </source>
</evidence>
<dbReference type="GO" id="GO:0003729">
    <property type="term" value="F:mRNA binding"/>
    <property type="evidence" value="ECO:0007669"/>
    <property type="project" value="TreeGrafter"/>
</dbReference>
<feature type="compositionally biased region" description="Gly residues" evidence="4">
    <location>
        <begin position="505"/>
        <end position="514"/>
    </location>
</feature>
<feature type="domain" description="NTF2" evidence="6">
    <location>
        <begin position="1"/>
        <end position="103"/>
    </location>
</feature>
<evidence type="ECO:0000259" key="5">
    <source>
        <dbReference type="PROSITE" id="PS50102"/>
    </source>
</evidence>
<evidence type="ECO:0000313" key="9">
    <source>
        <dbReference type="WBParaSite" id="TCNE_0001679401-mRNA-1"/>
    </source>
</evidence>
<sequence>MLSERPQDVFRFYSHESYFVHDIDQPVQGQQKIREAIERLEFVDCKARIYTVSGTATINNGLVIQVCGELSMNEQPGRRFLQTFVLCPQTPKKYYVHNDVFQWLDRAFVDLVPHTQQQQSLLFNFIVEDERVEIPVCFLDAGEAAQSEAEERSMANGEVQPTVNGHQQMPTDAAVHRVHLDHLDVDGELKAFALTESSVAPEGAIDAEGKKCDSEVVNEPVEEQQQATEQDMHSEHEPSPEKHDERCDNETPVQPSEQAPEQQRAAAVVDTGPKTWAKLVSGSSTPSVPVSVTQASARQPQQQQQPMRASAPPSQPASASMQPPPSINTQPPMHQSNESEMYGTTTGNYGGSRFGGEDGCRLYIGGITRNIVPEGTAVVEKEIRNAFEKFGPVASVNVPRRVLDAPETQRSVYAFVVMKTLEGAKAAFSVCRKDRGMSFLPLKIDSFGFEGEATLSEQKGAQGGGSRGAQFPHRGPPMQGLYDFVDYLFPFVGMQRGSYGMRGGAGGGRGGGRGVHPRAYGTGGSGEYRHAGVAGAHP</sequence>
<evidence type="ECO:0000256" key="4">
    <source>
        <dbReference type="SAM" id="MobiDB-lite"/>
    </source>
</evidence>
<evidence type="ECO:0000259" key="6">
    <source>
        <dbReference type="PROSITE" id="PS50177"/>
    </source>
</evidence>
<feature type="compositionally biased region" description="Polar residues" evidence="4">
    <location>
        <begin position="251"/>
        <end position="261"/>
    </location>
</feature>
<dbReference type="InterPro" id="IPR018222">
    <property type="entry name" value="Nuclear_transport_factor_2_euk"/>
</dbReference>
<gene>
    <name evidence="7" type="ORF">TCNE_LOCUS16793</name>
</gene>
<feature type="domain" description="RRM" evidence="5">
    <location>
        <begin position="360"/>
        <end position="445"/>
    </location>
</feature>
<dbReference type="Proteomes" id="UP000050794">
    <property type="component" value="Unassembled WGS sequence"/>
</dbReference>
<dbReference type="SUPFAM" id="SSF54427">
    <property type="entry name" value="NTF2-like"/>
    <property type="match status" value="1"/>
</dbReference>
<feature type="compositionally biased region" description="Basic and acidic residues" evidence="4">
    <location>
        <begin position="230"/>
        <end position="249"/>
    </location>
</feature>
<dbReference type="SUPFAM" id="SSF54928">
    <property type="entry name" value="RNA-binding domain, RBD"/>
    <property type="match status" value="1"/>
</dbReference>
<dbReference type="EMBL" id="UYWY01023897">
    <property type="protein sequence ID" value="VDM48114.1"/>
    <property type="molecule type" value="Genomic_DNA"/>
</dbReference>
<reference evidence="7 8" key="2">
    <citation type="submission" date="2018-11" db="EMBL/GenBank/DDBJ databases">
        <authorList>
            <consortium name="Pathogen Informatics"/>
        </authorList>
    </citation>
    <scope>NUCLEOTIDE SEQUENCE [LARGE SCALE GENOMIC DNA]</scope>
</reference>
<feature type="compositionally biased region" description="Low complexity" evidence="4">
    <location>
        <begin position="280"/>
        <end position="321"/>
    </location>
</feature>
<keyword evidence="2 3" id="KW-0694">RNA-binding</keyword>
<dbReference type="AlphaFoldDB" id="A0A183V7S3"/>
<dbReference type="WBParaSite" id="TCNE_0001679401-mRNA-1">
    <property type="protein sequence ID" value="TCNE_0001679401-mRNA-1"/>
    <property type="gene ID" value="TCNE_0001679401"/>
</dbReference>
<evidence type="ECO:0000256" key="2">
    <source>
        <dbReference type="ARBA" id="ARBA00022884"/>
    </source>
</evidence>
<dbReference type="PROSITE" id="PS50177">
    <property type="entry name" value="NTF2_DOMAIN"/>
    <property type="match status" value="1"/>
</dbReference>
<dbReference type="InterPro" id="IPR002075">
    <property type="entry name" value="NTF2_dom"/>
</dbReference>
<reference evidence="9" key="1">
    <citation type="submission" date="2016-06" db="UniProtKB">
        <authorList>
            <consortium name="WormBaseParasite"/>
        </authorList>
    </citation>
    <scope>IDENTIFICATION</scope>
</reference>
<dbReference type="GO" id="GO:1990904">
    <property type="term" value="C:ribonucleoprotein complex"/>
    <property type="evidence" value="ECO:0007669"/>
    <property type="project" value="TreeGrafter"/>
</dbReference>
<dbReference type="Pfam" id="PF00076">
    <property type="entry name" value="RRM_1"/>
    <property type="match status" value="1"/>
</dbReference>
<dbReference type="InterPro" id="IPR035979">
    <property type="entry name" value="RBD_domain_sf"/>
</dbReference>
<dbReference type="InterPro" id="IPR000504">
    <property type="entry name" value="RRM_dom"/>
</dbReference>
<dbReference type="CDD" id="cd00780">
    <property type="entry name" value="NTF2"/>
    <property type="match status" value="1"/>
</dbReference>
<dbReference type="PANTHER" id="PTHR10693">
    <property type="entry name" value="RAS GTPASE-ACTIVATING PROTEIN-BINDING PROTEIN"/>
    <property type="match status" value="1"/>
</dbReference>
<keyword evidence="8" id="KW-1185">Reference proteome</keyword>
<dbReference type="CDD" id="cd00590">
    <property type="entry name" value="RRM_SF"/>
    <property type="match status" value="1"/>
</dbReference>
<comment type="subcellular location">
    <subcellularLocation>
        <location evidence="1">Cytoplasm</location>
        <location evidence="1">Stress granule</location>
    </subcellularLocation>
</comment>
<feature type="compositionally biased region" description="Polar residues" evidence="4">
    <location>
        <begin position="327"/>
        <end position="347"/>
    </location>
</feature>
<dbReference type="GO" id="GO:0010494">
    <property type="term" value="C:cytoplasmic stress granule"/>
    <property type="evidence" value="ECO:0007669"/>
    <property type="project" value="UniProtKB-SubCell"/>
</dbReference>
<dbReference type="PROSITE" id="PS50102">
    <property type="entry name" value="RRM"/>
    <property type="match status" value="1"/>
</dbReference>
<evidence type="ECO:0000256" key="1">
    <source>
        <dbReference type="ARBA" id="ARBA00004210"/>
    </source>
</evidence>
<dbReference type="SMART" id="SM00360">
    <property type="entry name" value="RRM"/>
    <property type="match status" value="1"/>
</dbReference>
<dbReference type="PANTHER" id="PTHR10693:SF20">
    <property type="entry name" value="AT27578P"/>
    <property type="match status" value="1"/>
</dbReference>
<feature type="region of interest" description="Disordered" evidence="4">
    <location>
        <begin position="219"/>
        <end position="350"/>
    </location>
</feature>
<organism evidence="8 9">
    <name type="scientific">Toxocara canis</name>
    <name type="common">Canine roundworm</name>
    <dbReference type="NCBI Taxonomy" id="6265"/>
    <lineage>
        <taxon>Eukaryota</taxon>
        <taxon>Metazoa</taxon>
        <taxon>Ecdysozoa</taxon>
        <taxon>Nematoda</taxon>
        <taxon>Chromadorea</taxon>
        <taxon>Rhabditida</taxon>
        <taxon>Spirurina</taxon>
        <taxon>Ascaridomorpha</taxon>
        <taxon>Ascaridoidea</taxon>
        <taxon>Toxocaridae</taxon>
        <taxon>Toxocara</taxon>
    </lineage>
</organism>
<accession>A0A183V7S3</accession>
<dbReference type="InterPro" id="IPR039539">
    <property type="entry name" value="Ras_GTPase_bind_prot"/>
</dbReference>
<proteinExistence type="predicted"/>
<feature type="region of interest" description="Disordered" evidence="4">
    <location>
        <begin position="505"/>
        <end position="538"/>
    </location>
</feature>